<dbReference type="AlphaFoldDB" id="A0A5B7F6V7"/>
<organism evidence="2 3">
    <name type="scientific">Portunus trituberculatus</name>
    <name type="common">Swimming crab</name>
    <name type="synonym">Neptunus trituberculatus</name>
    <dbReference type="NCBI Taxonomy" id="210409"/>
    <lineage>
        <taxon>Eukaryota</taxon>
        <taxon>Metazoa</taxon>
        <taxon>Ecdysozoa</taxon>
        <taxon>Arthropoda</taxon>
        <taxon>Crustacea</taxon>
        <taxon>Multicrustacea</taxon>
        <taxon>Malacostraca</taxon>
        <taxon>Eumalacostraca</taxon>
        <taxon>Eucarida</taxon>
        <taxon>Decapoda</taxon>
        <taxon>Pleocyemata</taxon>
        <taxon>Brachyura</taxon>
        <taxon>Eubrachyura</taxon>
        <taxon>Portunoidea</taxon>
        <taxon>Portunidae</taxon>
        <taxon>Portuninae</taxon>
        <taxon>Portunus</taxon>
    </lineage>
</organism>
<feature type="compositionally biased region" description="Low complexity" evidence="1">
    <location>
        <begin position="30"/>
        <end position="41"/>
    </location>
</feature>
<gene>
    <name evidence="2" type="ORF">E2C01_034515</name>
</gene>
<keyword evidence="3" id="KW-1185">Reference proteome</keyword>
<feature type="compositionally biased region" description="Basic residues" evidence="1">
    <location>
        <begin position="8"/>
        <end position="29"/>
    </location>
</feature>
<dbReference type="EMBL" id="VSRR010004865">
    <property type="protein sequence ID" value="MPC40939.1"/>
    <property type="molecule type" value="Genomic_DNA"/>
</dbReference>
<accession>A0A5B7F6V7</accession>
<protein>
    <submittedName>
        <fullName evidence="2">Uncharacterized protein</fullName>
    </submittedName>
</protein>
<comment type="caution">
    <text evidence="2">The sequence shown here is derived from an EMBL/GenBank/DDBJ whole genome shotgun (WGS) entry which is preliminary data.</text>
</comment>
<reference evidence="2 3" key="1">
    <citation type="submission" date="2019-05" db="EMBL/GenBank/DDBJ databases">
        <title>Another draft genome of Portunus trituberculatus and its Hox gene families provides insights of decapod evolution.</title>
        <authorList>
            <person name="Jeong J.-H."/>
            <person name="Song I."/>
            <person name="Kim S."/>
            <person name="Choi T."/>
            <person name="Kim D."/>
            <person name="Ryu S."/>
            <person name="Kim W."/>
        </authorList>
    </citation>
    <scope>NUCLEOTIDE SEQUENCE [LARGE SCALE GENOMIC DNA]</scope>
    <source>
        <tissue evidence="2">Muscle</tissue>
    </source>
</reference>
<evidence type="ECO:0000256" key="1">
    <source>
        <dbReference type="SAM" id="MobiDB-lite"/>
    </source>
</evidence>
<sequence>MGKGVKPTSHHTTPRHITSHHITSHHITSHHTTPNYTTPRHATPRHTTPHHTIPRHATSHHTTPHHTTPRWLREILSRGRREGGRRGRSFGVVALSEANGLIGLVCFGSAPPTTGTHQAPAW</sequence>
<dbReference type="Proteomes" id="UP000324222">
    <property type="component" value="Unassembled WGS sequence"/>
</dbReference>
<evidence type="ECO:0000313" key="3">
    <source>
        <dbReference type="Proteomes" id="UP000324222"/>
    </source>
</evidence>
<proteinExistence type="predicted"/>
<feature type="region of interest" description="Disordered" evidence="1">
    <location>
        <begin position="1"/>
        <end position="71"/>
    </location>
</feature>
<feature type="compositionally biased region" description="Basic residues" evidence="1">
    <location>
        <begin position="42"/>
        <end position="68"/>
    </location>
</feature>
<evidence type="ECO:0000313" key="2">
    <source>
        <dbReference type="EMBL" id="MPC40939.1"/>
    </source>
</evidence>
<name>A0A5B7F6V7_PORTR</name>